<keyword evidence="2" id="KW-0479">Metal-binding</keyword>
<comment type="similarity">
    <text evidence="5">Belongs to the DAPG/phloretin hydrolase family.</text>
</comment>
<proteinExistence type="inferred from homology"/>
<dbReference type="InterPro" id="IPR041526">
    <property type="entry name" value="DAPG_hydrolase"/>
</dbReference>
<evidence type="ECO:0000256" key="4">
    <source>
        <dbReference type="ARBA" id="ARBA00022833"/>
    </source>
</evidence>
<dbReference type="Proteomes" id="UP000619118">
    <property type="component" value="Unassembled WGS sequence"/>
</dbReference>
<sequence length="249" mass="28170">MKIILSCVLGAILLIAIFGVNPWATSAKSKTLLSTTYTELETGVERKANGIYEVRALTRMPGVSADMVRWWFADYLQTTAHYQRWHPKAHVWMDWENKVPGEVIGASHLVHEYIGKDLQKLRIQFVDPTEILGEYTPQNDRFIICARAGLLEQPINGAQMCHVVQNTEYGAQMRSVFWQGYVEKRRGNDTVFSIEGLLGNTAVARLMLTNKQSAIDLMTHAIEEMNILAGFLPELYQQQGPKSEPQTSE</sequence>
<comment type="caution">
    <text evidence="7">The sequence shown here is derived from an EMBL/GenBank/DDBJ whole genome shotgun (WGS) entry which is preliminary data.</text>
</comment>
<gene>
    <name evidence="7" type="ORF">GCM10009411_02360</name>
</gene>
<dbReference type="Pfam" id="PF18089">
    <property type="entry name" value="DAPG_hydrolase"/>
    <property type="match status" value="1"/>
</dbReference>
<dbReference type="RefSeq" id="WP_160052067.1">
    <property type="nucleotide sequence ID" value="NZ_BMQX01000001.1"/>
</dbReference>
<accession>A0ABQ2QZ51</accession>
<feature type="domain" description="DAPG hydrolase PhiG" evidence="6">
    <location>
        <begin position="29"/>
        <end position="237"/>
    </location>
</feature>
<evidence type="ECO:0000256" key="2">
    <source>
        <dbReference type="ARBA" id="ARBA00022723"/>
    </source>
</evidence>
<evidence type="ECO:0000256" key="3">
    <source>
        <dbReference type="ARBA" id="ARBA00022801"/>
    </source>
</evidence>
<keyword evidence="4" id="KW-0862">Zinc</keyword>
<keyword evidence="8" id="KW-1185">Reference proteome</keyword>
<evidence type="ECO:0000313" key="8">
    <source>
        <dbReference type="Proteomes" id="UP000619118"/>
    </source>
</evidence>
<organism evidence="7 8">
    <name type="scientific">Shewanella litoralis</name>
    <dbReference type="NCBI Taxonomy" id="2282700"/>
    <lineage>
        <taxon>Bacteria</taxon>
        <taxon>Pseudomonadati</taxon>
        <taxon>Pseudomonadota</taxon>
        <taxon>Gammaproteobacteria</taxon>
        <taxon>Alteromonadales</taxon>
        <taxon>Shewanellaceae</taxon>
        <taxon>Shewanella</taxon>
    </lineage>
</organism>
<evidence type="ECO:0000259" key="6">
    <source>
        <dbReference type="Pfam" id="PF18089"/>
    </source>
</evidence>
<comment type="cofactor">
    <cofactor evidence="1">
        <name>Zn(2+)</name>
        <dbReference type="ChEBI" id="CHEBI:29105"/>
    </cofactor>
</comment>
<protein>
    <recommendedName>
        <fullName evidence="6">DAPG hydrolase PhiG domain-containing protein</fullName>
    </recommendedName>
</protein>
<dbReference type="EMBL" id="BMQX01000001">
    <property type="protein sequence ID" value="GGQ04706.1"/>
    <property type="molecule type" value="Genomic_DNA"/>
</dbReference>
<evidence type="ECO:0000313" key="7">
    <source>
        <dbReference type="EMBL" id="GGQ04706.1"/>
    </source>
</evidence>
<evidence type="ECO:0000256" key="1">
    <source>
        <dbReference type="ARBA" id="ARBA00001947"/>
    </source>
</evidence>
<keyword evidence="3" id="KW-0378">Hydrolase</keyword>
<name>A0ABQ2QZ51_9GAMM</name>
<reference evidence="8" key="1">
    <citation type="journal article" date="2019" name="Int. J. Syst. Evol. Microbiol.">
        <title>The Global Catalogue of Microorganisms (GCM) 10K type strain sequencing project: providing services to taxonomists for standard genome sequencing and annotation.</title>
        <authorList>
            <consortium name="The Broad Institute Genomics Platform"/>
            <consortium name="The Broad Institute Genome Sequencing Center for Infectious Disease"/>
            <person name="Wu L."/>
            <person name="Ma J."/>
        </authorList>
    </citation>
    <scope>NUCLEOTIDE SEQUENCE [LARGE SCALE GENOMIC DNA]</scope>
    <source>
        <strain evidence="8">JCM 32306</strain>
    </source>
</reference>
<evidence type="ECO:0000256" key="5">
    <source>
        <dbReference type="ARBA" id="ARBA00023459"/>
    </source>
</evidence>